<keyword evidence="3" id="KW-1185">Reference proteome</keyword>
<comment type="caution">
    <text evidence="2">The sequence shown here is derived from an EMBL/GenBank/DDBJ whole genome shotgun (WGS) entry which is preliminary data.</text>
</comment>
<feature type="compositionally biased region" description="Low complexity" evidence="1">
    <location>
        <begin position="75"/>
        <end position="101"/>
    </location>
</feature>
<accession>A0A9N8DU43</accession>
<sequence>MQLPANQQQSPLRSSRVGTRGLRSKLGTSGNSGHQKSRARVNNLDQLLKNESTRGGSTAQEPSTNLLHSSISQLHNSSISQMNSSSRSLMHSSSRSLMQSSHHTRGRGGIPTVPSLGRPSKQGSLLGDEDDSGHSSVEFDPRGGPMNLYGRREPGMDDSQSTFCYDHEDDYVSAAQPPQPPSEHHAAAPPAAAATATTEHKTLEELTSQAQDKHQQQDDENYEMEIAPGFYVPFRGANEVWRAVDNNSTLECICLECGVELVSVADCEHVVCPEENCRMVNPVFEHPPGVTQVYGAGLGFKKDWLLQEKRRRRSALCR</sequence>
<evidence type="ECO:0000256" key="1">
    <source>
        <dbReference type="SAM" id="MobiDB-lite"/>
    </source>
</evidence>
<evidence type="ECO:0000313" key="3">
    <source>
        <dbReference type="Proteomes" id="UP001153069"/>
    </source>
</evidence>
<evidence type="ECO:0000313" key="2">
    <source>
        <dbReference type="EMBL" id="CAB9508717.1"/>
    </source>
</evidence>
<feature type="compositionally biased region" description="Low complexity" evidence="1">
    <location>
        <begin position="187"/>
        <end position="197"/>
    </location>
</feature>
<name>A0A9N8DU43_9STRA</name>
<gene>
    <name evidence="2" type="ORF">SEMRO_357_G125690.1</name>
</gene>
<feature type="region of interest" description="Disordered" evidence="1">
    <location>
        <begin position="75"/>
        <end position="198"/>
    </location>
</feature>
<dbReference type="EMBL" id="CAICTM010000356">
    <property type="protein sequence ID" value="CAB9508717.1"/>
    <property type="molecule type" value="Genomic_DNA"/>
</dbReference>
<proteinExistence type="predicted"/>
<protein>
    <submittedName>
        <fullName evidence="2">Uncharacterized protein</fullName>
    </submittedName>
</protein>
<feature type="region of interest" description="Disordered" evidence="1">
    <location>
        <begin position="1"/>
        <end position="42"/>
    </location>
</feature>
<dbReference type="AlphaFoldDB" id="A0A9N8DU43"/>
<feature type="compositionally biased region" description="Polar residues" evidence="1">
    <location>
        <begin position="1"/>
        <end position="17"/>
    </location>
</feature>
<organism evidence="2 3">
    <name type="scientific">Seminavis robusta</name>
    <dbReference type="NCBI Taxonomy" id="568900"/>
    <lineage>
        <taxon>Eukaryota</taxon>
        <taxon>Sar</taxon>
        <taxon>Stramenopiles</taxon>
        <taxon>Ochrophyta</taxon>
        <taxon>Bacillariophyta</taxon>
        <taxon>Bacillariophyceae</taxon>
        <taxon>Bacillariophycidae</taxon>
        <taxon>Naviculales</taxon>
        <taxon>Naviculaceae</taxon>
        <taxon>Seminavis</taxon>
    </lineage>
</organism>
<reference evidence="2" key="1">
    <citation type="submission" date="2020-06" db="EMBL/GenBank/DDBJ databases">
        <authorList>
            <consortium name="Plant Systems Biology data submission"/>
        </authorList>
    </citation>
    <scope>NUCLEOTIDE SEQUENCE</scope>
    <source>
        <strain evidence="2">D6</strain>
    </source>
</reference>
<dbReference type="Proteomes" id="UP001153069">
    <property type="component" value="Unassembled WGS sequence"/>
</dbReference>